<evidence type="ECO:0000256" key="12">
    <source>
        <dbReference type="ARBA" id="ARBA00022842"/>
    </source>
</evidence>
<dbReference type="InterPro" id="IPR052230">
    <property type="entry name" value="DNA_polymerase_eta"/>
</dbReference>
<dbReference type="Gene3D" id="3.30.70.270">
    <property type="match status" value="1"/>
</dbReference>
<evidence type="ECO:0000256" key="1">
    <source>
        <dbReference type="ARBA" id="ARBA00001936"/>
    </source>
</evidence>
<comment type="cofactor">
    <cofactor evidence="1">
        <name>Mn(2+)</name>
        <dbReference type="ChEBI" id="CHEBI:29035"/>
    </cofactor>
</comment>
<keyword evidence="13" id="KW-0234">DNA repair</keyword>
<feature type="region of interest" description="Disordered" evidence="17">
    <location>
        <begin position="871"/>
        <end position="906"/>
    </location>
</feature>
<feature type="compositionally biased region" description="Basic and acidic residues" evidence="17">
    <location>
        <begin position="980"/>
        <end position="996"/>
    </location>
</feature>
<keyword evidence="12" id="KW-0460">Magnesium</keyword>
<dbReference type="InterPro" id="IPR041298">
    <property type="entry name" value="UBZ3"/>
</dbReference>
<dbReference type="Gene3D" id="3.30.1490.100">
    <property type="entry name" value="DNA polymerase, Y-family, little finger domain"/>
    <property type="match status" value="1"/>
</dbReference>
<keyword evidence="21" id="KW-1185">Reference proteome</keyword>
<evidence type="ECO:0000256" key="3">
    <source>
        <dbReference type="ARBA" id="ARBA00004123"/>
    </source>
</evidence>
<dbReference type="Gene3D" id="1.10.150.20">
    <property type="entry name" value="5' to 3' exonuclease, C-terminal subdomain"/>
    <property type="match status" value="1"/>
</dbReference>
<dbReference type="InterPro" id="IPR001126">
    <property type="entry name" value="UmuC"/>
</dbReference>
<dbReference type="Pfam" id="PF21704">
    <property type="entry name" value="POLH-Rev1_HhH"/>
    <property type="match status" value="1"/>
</dbReference>
<dbReference type="GO" id="GO:0005634">
    <property type="term" value="C:nucleus"/>
    <property type="evidence" value="ECO:0007669"/>
    <property type="project" value="UniProtKB-SubCell"/>
</dbReference>
<reference evidence="20" key="2">
    <citation type="submission" date="2022-10" db="EMBL/GenBank/DDBJ databases">
        <authorList>
            <consortium name="ENA_rothamsted_submissions"/>
            <consortium name="culmorum"/>
            <person name="King R."/>
        </authorList>
    </citation>
    <scope>NUCLEOTIDE SEQUENCE</scope>
</reference>
<evidence type="ECO:0000256" key="9">
    <source>
        <dbReference type="ARBA" id="ARBA00022763"/>
    </source>
</evidence>
<dbReference type="Pfam" id="PF18439">
    <property type="entry name" value="zf_UBZ"/>
    <property type="match status" value="1"/>
</dbReference>
<evidence type="ECO:0000259" key="18">
    <source>
        <dbReference type="PROSITE" id="PS50173"/>
    </source>
</evidence>
<dbReference type="GO" id="GO:0005657">
    <property type="term" value="C:replication fork"/>
    <property type="evidence" value="ECO:0007669"/>
    <property type="project" value="TreeGrafter"/>
</dbReference>
<dbReference type="SUPFAM" id="SSF56672">
    <property type="entry name" value="DNA/RNA polymerases"/>
    <property type="match status" value="1"/>
</dbReference>
<keyword evidence="10" id="KW-0863">Zinc-finger</keyword>
<dbReference type="InterPro" id="IPR017961">
    <property type="entry name" value="DNA_pol_Y-fam_little_finger"/>
</dbReference>
<feature type="region of interest" description="Disordered" evidence="17">
    <location>
        <begin position="746"/>
        <end position="766"/>
    </location>
</feature>
<evidence type="ECO:0000256" key="6">
    <source>
        <dbReference type="ARBA" id="ARBA00022679"/>
    </source>
</evidence>
<dbReference type="GO" id="GO:0003887">
    <property type="term" value="F:DNA-directed DNA polymerase activity"/>
    <property type="evidence" value="ECO:0007669"/>
    <property type="project" value="UniProtKB-EC"/>
</dbReference>
<keyword evidence="8" id="KW-0479">Metal-binding</keyword>
<evidence type="ECO:0000313" key="21">
    <source>
        <dbReference type="Proteomes" id="UP001153620"/>
    </source>
</evidence>
<evidence type="ECO:0000256" key="11">
    <source>
        <dbReference type="ARBA" id="ARBA00022833"/>
    </source>
</evidence>
<dbReference type="Pfam" id="PF00817">
    <property type="entry name" value="IMS"/>
    <property type="match status" value="1"/>
</dbReference>
<sequence>MTSSKSYITLKEKYDRVIVLIDMDCFYCQVEELLDPDNLGGKPIAVVQYTENAGIIAVNYAARALGVTRHMRENEAKAACPNLICVKVPSKFNKADISKYRDAGKRVANVFEQYTTMLERASIDEAYMDITENVAERVKQMREKKFTLTAQHLHNTYIVGYDNIGKFIQEVSMAVDKSETCDDESYESSKLRLLIGASIVSDIRRAVKEQTGYTCSAGISHNKILAKLICGMNKPNKQTVIPIDSTKILFETLEVHKIKSMGGKIGEEVCKKLGIRLMCELLPFEEADLQQHFGARIGTFLYYIARGIDLEKVERKVMSKSIAVSKNFRGKNEIMNVNTLKYWLKELSKELKERLDKDHEETNRLSKQMIVQFTQMFNKKGVASSRTVQLNGKSVNSFTSDEIGEEAFKTIEKNTTQLVKAEGTFLLSNNINHLGISAGKLEDANAGQGTSKSVQDLLKNHAKKSPKTPKTEKSATATENPFTKFEYNPKANIVASKSENAAIKSEDDLTVSIVRGTKSEDIKEAQSADHFYNMDTQIDTKEQISDLCLKSCIKFTSENAIKGEKTLKHWMFELFTELDKKVQKSITNQNLNPSVIKLNWKQLQSDGIESKSEEIPTNIFTTGINIDFFINLIKHSGSFDPINHIELEAAEFSGNKEFHWKVNFEEVTADDSKLFTDENSVPKIDKSLTEVENETKEEILYPQLSDELFDDDDVRPSSLLDLQLEVDEDEEEILKLERSFLGLSPVKSKENEPSAANGNNSKNINLEEARLSHKVLTNIKDEDVAGPSHKVLSNIKEEDVAGPSYASTYVELQKPQNVSTMIDILNPLEECLECGKMIRKLDMITHIDGHIAMQISMSQREEYRAEQKRKLMQKIDNKSAQKSQKPKTASKPSQRPTSTSKPFTATKSQINLIEKFTKKDAAHDTSWDNSILCERCNQLIEIDNIQMHQDYHFAQQLRMDQMKINNNTNSATKRKRPCVSKKDPRSAKSLKEYFKE</sequence>
<keyword evidence="7" id="KW-0548">Nucleotidyltransferase</keyword>
<comment type="subcellular location">
    <subcellularLocation>
        <location evidence="3">Nucleus</location>
    </subcellularLocation>
</comment>
<feature type="region of interest" description="Disordered" evidence="17">
    <location>
        <begin position="461"/>
        <end position="480"/>
    </location>
</feature>
<reference evidence="20" key="1">
    <citation type="submission" date="2022-01" db="EMBL/GenBank/DDBJ databases">
        <authorList>
            <person name="King R."/>
        </authorList>
    </citation>
    <scope>NUCLEOTIDE SEQUENCE</scope>
</reference>
<evidence type="ECO:0000256" key="10">
    <source>
        <dbReference type="ARBA" id="ARBA00022771"/>
    </source>
</evidence>
<dbReference type="PANTHER" id="PTHR45873">
    <property type="entry name" value="DNA POLYMERASE ETA"/>
    <property type="match status" value="1"/>
</dbReference>
<keyword evidence="11" id="KW-0862">Zinc</keyword>
<keyword evidence="14" id="KW-0539">Nucleus</keyword>
<dbReference type="Pfam" id="PF11799">
    <property type="entry name" value="IMS_C"/>
    <property type="match status" value="1"/>
</dbReference>
<evidence type="ECO:0000256" key="7">
    <source>
        <dbReference type="ARBA" id="ARBA00022695"/>
    </source>
</evidence>
<keyword evidence="6" id="KW-0808">Transferase</keyword>
<dbReference type="InterPro" id="IPR036775">
    <property type="entry name" value="DNA_pol_Y-fam_lit_finger_sf"/>
</dbReference>
<evidence type="ECO:0000256" key="4">
    <source>
        <dbReference type="ARBA" id="ARBA00010945"/>
    </source>
</evidence>
<evidence type="ECO:0000256" key="5">
    <source>
        <dbReference type="ARBA" id="ARBA00012417"/>
    </source>
</evidence>
<dbReference type="PROSITE" id="PS51907">
    <property type="entry name" value="ZF_UBZ3"/>
    <property type="match status" value="1"/>
</dbReference>
<dbReference type="EMBL" id="OU895878">
    <property type="protein sequence ID" value="CAG9802305.1"/>
    <property type="molecule type" value="Genomic_DNA"/>
</dbReference>
<dbReference type="GO" id="GO:0006281">
    <property type="term" value="P:DNA repair"/>
    <property type="evidence" value="ECO:0007669"/>
    <property type="project" value="UniProtKB-KW"/>
</dbReference>
<dbReference type="InterPro" id="IPR043502">
    <property type="entry name" value="DNA/RNA_pol_sf"/>
</dbReference>
<dbReference type="FunFam" id="3.40.1170.60:FF:000003">
    <property type="entry name" value="DNA polymerase eta"/>
    <property type="match status" value="1"/>
</dbReference>
<dbReference type="AlphaFoldDB" id="A0A9N9RPG3"/>
<feature type="domain" description="UBZ3-type" evidence="19">
    <location>
        <begin position="926"/>
        <end position="960"/>
    </location>
</feature>
<evidence type="ECO:0000256" key="15">
    <source>
        <dbReference type="ARBA" id="ARBA00044975"/>
    </source>
</evidence>
<proteinExistence type="inferred from homology"/>
<accession>A0A9N9RPG3</accession>
<feature type="compositionally biased region" description="Polar residues" evidence="17">
    <location>
        <begin position="880"/>
        <end position="906"/>
    </location>
</feature>
<evidence type="ECO:0000259" key="19">
    <source>
        <dbReference type="PROSITE" id="PS51907"/>
    </source>
</evidence>
<dbReference type="GO" id="GO:0008270">
    <property type="term" value="F:zinc ion binding"/>
    <property type="evidence" value="ECO:0007669"/>
    <property type="project" value="UniProtKB-KW"/>
</dbReference>
<organism evidence="20 21">
    <name type="scientific">Chironomus riparius</name>
    <dbReference type="NCBI Taxonomy" id="315576"/>
    <lineage>
        <taxon>Eukaryota</taxon>
        <taxon>Metazoa</taxon>
        <taxon>Ecdysozoa</taxon>
        <taxon>Arthropoda</taxon>
        <taxon>Hexapoda</taxon>
        <taxon>Insecta</taxon>
        <taxon>Pterygota</taxon>
        <taxon>Neoptera</taxon>
        <taxon>Endopterygota</taxon>
        <taxon>Diptera</taxon>
        <taxon>Nematocera</taxon>
        <taxon>Chironomoidea</taxon>
        <taxon>Chironomidae</taxon>
        <taxon>Chironominae</taxon>
        <taxon>Chironomus</taxon>
    </lineage>
</organism>
<dbReference type="PROSITE" id="PS50173">
    <property type="entry name" value="UMUC"/>
    <property type="match status" value="1"/>
</dbReference>
<comment type="cofactor">
    <cofactor evidence="2">
        <name>Mg(2+)</name>
        <dbReference type="ChEBI" id="CHEBI:18420"/>
    </cofactor>
</comment>
<dbReference type="PIRSF" id="PIRSF036603">
    <property type="entry name" value="DPol_eta"/>
    <property type="match status" value="1"/>
</dbReference>
<evidence type="ECO:0000256" key="16">
    <source>
        <dbReference type="ARBA" id="ARBA00049244"/>
    </source>
</evidence>
<dbReference type="OrthoDB" id="5723at2759"/>
<feature type="domain" description="UmuC" evidence="18">
    <location>
        <begin position="18"/>
        <end position="262"/>
    </location>
</feature>
<evidence type="ECO:0000313" key="20">
    <source>
        <dbReference type="EMBL" id="CAG9802305.1"/>
    </source>
</evidence>
<dbReference type="GO" id="GO:0003684">
    <property type="term" value="F:damaged DNA binding"/>
    <property type="evidence" value="ECO:0007669"/>
    <property type="project" value="InterPro"/>
</dbReference>
<feature type="region of interest" description="Disordered" evidence="17">
    <location>
        <begin position="967"/>
        <end position="996"/>
    </location>
</feature>
<gene>
    <name evidence="20" type="ORF">CHIRRI_LOCUS5217</name>
</gene>
<dbReference type="GO" id="GO:0035861">
    <property type="term" value="C:site of double-strand break"/>
    <property type="evidence" value="ECO:0007669"/>
    <property type="project" value="TreeGrafter"/>
</dbReference>
<dbReference type="InterPro" id="IPR043128">
    <property type="entry name" value="Rev_trsase/Diguanyl_cyclase"/>
</dbReference>
<evidence type="ECO:0000256" key="13">
    <source>
        <dbReference type="ARBA" id="ARBA00023204"/>
    </source>
</evidence>
<dbReference type="SUPFAM" id="SSF100879">
    <property type="entry name" value="Lesion bypass DNA polymerase (Y-family), little finger domain"/>
    <property type="match status" value="1"/>
</dbReference>
<dbReference type="EC" id="2.7.7.7" evidence="5"/>
<dbReference type="GO" id="GO:0042276">
    <property type="term" value="P:error-prone translesion synthesis"/>
    <property type="evidence" value="ECO:0007669"/>
    <property type="project" value="TreeGrafter"/>
</dbReference>
<evidence type="ECO:0000256" key="2">
    <source>
        <dbReference type="ARBA" id="ARBA00001946"/>
    </source>
</evidence>
<evidence type="ECO:0000256" key="8">
    <source>
        <dbReference type="ARBA" id="ARBA00022723"/>
    </source>
</evidence>
<feature type="compositionally biased region" description="Polar residues" evidence="17">
    <location>
        <begin position="754"/>
        <end position="764"/>
    </location>
</feature>
<comment type="catalytic activity">
    <reaction evidence="16">
        <text>DNA(n) + a 2'-deoxyribonucleoside 5'-triphosphate = DNA(n+1) + diphosphate</text>
        <dbReference type="Rhea" id="RHEA:22508"/>
        <dbReference type="Rhea" id="RHEA-COMP:17339"/>
        <dbReference type="Rhea" id="RHEA-COMP:17340"/>
        <dbReference type="ChEBI" id="CHEBI:33019"/>
        <dbReference type="ChEBI" id="CHEBI:61560"/>
        <dbReference type="ChEBI" id="CHEBI:173112"/>
        <dbReference type="EC" id="2.7.7.7"/>
    </reaction>
</comment>
<evidence type="ECO:0000256" key="14">
    <source>
        <dbReference type="ARBA" id="ARBA00023242"/>
    </source>
</evidence>
<name>A0A9N9RPG3_9DIPT</name>
<dbReference type="Proteomes" id="UP001153620">
    <property type="component" value="Chromosome 2"/>
</dbReference>
<dbReference type="Gene3D" id="3.40.1170.60">
    <property type="match status" value="1"/>
</dbReference>
<keyword evidence="9" id="KW-0227">DNA damage</keyword>
<evidence type="ECO:0000256" key="17">
    <source>
        <dbReference type="SAM" id="MobiDB-lite"/>
    </source>
</evidence>
<dbReference type="PANTHER" id="PTHR45873:SF1">
    <property type="entry name" value="DNA POLYMERASE ETA"/>
    <property type="match status" value="1"/>
</dbReference>
<comment type="similarity">
    <text evidence="4">Belongs to the DNA polymerase type-Y family.</text>
</comment>
<protein>
    <recommendedName>
        <fullName evidence="15">DNA polymerase eta</fullName>
        <ecNumber evidence="5">2.7.7.7</ecNumber>
    </recommendedName>
</protein>
<dbReference type="GO" id="GO:0009411">
    <property type="term" value="P:response to UV"/>
    <property type="evidence" value="ECO:0007669"/>
    <property type="project" value="UniProtKB-ARBA"/>
</dbReference>
<dbReference type="FunFam" id="1.10.150.20:FF:000014">
    <property type="entry name" value="Polymerase (DNA directed), eta"/>
    <property type="match status" value="1"/>
</dbReference>